<protein>
    <recommendedName>
        <fullName evidence="3">Nuclease SbcCD subunit C</fullName>
    </recommendedName>
</protein>
<gene>
    <name evidence="6" type="ORF">CNEO_10298</name>
</gene>
<dbReference type="Gene3D" id="3.40.50.300">
    <property type="entry name" value="P-loop containing nucleotide triphosphate hydrolases"/>
    <property type="match status" value="1"/>
</dbReference>
<comment type="subunit">
    <text evidence="2">Heterodimer of SbcC and SbcD.</text>
</comment>
<dbReference type="SUPFAM" id="SSF75712">
    <property type="entry name" value="Rad50 coiled-coil Zn hook"/>
    <property type="match status" value="1"/>
</dbReference>
<evidence type="ECO:0000256" key="4">
    <source>
        <dbReference type="SAM" id="Coils"/>
    </source>
</evidence>
<proteinExistence type="inferred from homology"/>
<dbReference type="Proteomes" id="UP000789738">
    <property type="component" value="Unassembled WGS sequence"/>
</dbReference>
<dbReference type="InterPro" id="IPR038729">
    <property type="entry name" value="Rad50/SbcC_AAA"/>
</dbReference>
<comment type="caution">
    <text evidence="6">The sequence shown here is derived from an EMBL/GenBank/DDBJ whole genome shotgun (WGS) entry which is preliminary data.</text>
</comment>
<dbReference type="Gene3D" id="1.10.287.510">
    <property type="entry name" value="Helix hairpin bin"/>
    <property type="match status" value="1"/>
</dbReference>
<organism evidence="6 7">
    <name type="scientific">Clostridium neonatale</name>
    <dbReference type="NCBI Taxonomy" id="137838"/>
    <lineage>
        <taxon>Bacteria</taxon>
        <taxon>Bacillati</taxon>
        <taxon>Bacillota</taxon>
        <taxon>Clostridia</taxon>
        <taxon>Eubacteriales</taxon>
        <taxon>Clostridiaceae</taxon>
        <taxon>Clostridium</taxon>
    </lineage>
</organism>
<dbReference type="Pfam" id="PF13476">
    <property type="entry name" value="AAA_23"/>
    <property type="match status" value="1"/>
</dbReference>
<evidence type="ECO:0000256" key="1">
    <source>
        <dbReference type="ARBA" id="ARBA00006930"/>
    </source>
</evidence>
<feature type="domain" description="Rad50/SbcC-type AAA" evidence="5">
    <location>
        <begin position="7"/>
        <end position="236"/>
    </location>
</feature>
<dbReference type="AlphaFoldDB" id="A0AA86MK49"/>
<feature type="coiled-coil region" evidence="4">
    <location>
        <begin position="420"/>
        <end position="461"/>
    </location>
</feature>
<dbReference type="PANTHER" id="PTHR32114:SF2">
    <property type="entry name" value="ABC TRANSPORTER ABCH.3"/>
    <property type="match status" value="1"/>
</dbReference>
<evidence type="ECO:0000256" key="2">
    <source>
        <dbReference type="ARBA" id="ARBA00011322"/>
    </source>
</evidence>
<dbReference type="EMBL" id="CAKJVE010000001">
    <property type="protein sequence ID" value="CAG9701823.1"/>
    <property type="molecule type" value="Genomic_DNA"/>
</dbReference>
<evidence type="ECO:0000259" key="5">
    <source>
        <dbReference type="Pfam" id="PF13476"/>
    </source>
</evidence>
<dbReference type="GO" id="GO:0016887">
    <property type="term" value="F:ATP hydrolysis activity"/>
    <property type="evidence" value="ECO:0007669"/>
    <property type="project" value="InterPro"/>
</dbReference>
<dbReference type="InterPro" id="IPR027417">
    <property type="entry name" value="P-loop_NTPase"/>
</dbReference>
<feature type="coiled-coil region" evidence="4">
    <location>
        <begin position="313"/>
        <end position="390"/>
    </location>
</feature>
<evidence type="ECO:0000313" key="6">
    <source>
        <dbReference type="EMBL" id="CAG9701823.1"/>
    </source>
</evidence>
<reference evidence="6" key="1">
    <citation type="submission" date="2021-10" db="EMBL/GenBank/DDBJ databases">
        <authorList>
            <person name="Mesa V."/>
        </authorList>
    </citation>
    <scope>NUCLEOTIDE SEQUENCE</scope>
    <source>
        <strain evidence="6">CC3_PB</strain>
    </source>
</reference>
<keyword evidence="4" id="KW-0175">Coiled coil</keyword>
<accession>A0AA86MK49</accession>
<dbReference type="PANTHER" id="PTHR32114">
    <property type="entry name" value="ABC TRANSPORTER ABCH.3"/>
    <property type="match status" value="1"/>
</dbReference>
<sequence length="604" mass="69710">MDLKLNKICISGFKNYLEPTIFEFSNFTEIVGRNAQGKTTIAEAISWCFYGSDLSGDQKSDKELININSDCMFVIIDYIFNGVEYRLLRKKGKSLTIKLNEQRILEKELFKYIPDKDLFLAVFNPRVFLGLSIAQQRKALLKILPNINHDEIISKYKCHDLKEILDQYPDINIGIKQMLSEINSKKDLLISKESELNVYQNLIIENTNQIEAKETFSVDDEKLLIDLQNQLTNKSNAINLLPKAEIKSKIYEINNLISLEENKIYKSEHVQSIQNLNISLAQLMGEFNALIDTYNRFDSIGSVCSMCGQEISEEHKFKELEILKNRMEDLQSEISNLTENISIIKNLEEDNLKSFNKHKEQALLELTQKRNELSSELSNIEESNKLLSELNLNADTNDIQLQIDTLKQKQSDYLSYQSNLKIQQKNIESYKGKIEVINSEIMNINSEITELEVKRQKLKNYSSLYIEHLSSILSTWLDKVSINLFTVSHTTGELKDTFEIKYDNKPIKRISNSENTKVRLEISNMFNQALNMQLPVFIDDAESILEIPQLPTQMIVARVKNCKLKINNKNVDYETTTNSNSSNISIFNDDDSNIDGEQQQFAFQ</sequence>
<dbReference type="GO" id="GO:0006302">
    <property type="term" value="P:double-strand break repair"/>
    <property type="evidence" value="ECO:0007669"/>
    <property type="project" value="InterPro"/>
</dbReference>
<comment type="similarity">
    <text evidence="1">Belongs to the SMC family. SbcC subfamily.</text>
</comment>
<evidence type="ECO:0000313" key="7">
    <source>
        <dbReference type="Proteomes" id="UP000789738"/>
    </source>
</evidence>
<name>A0AA86MK49_9CLOT</name>
<dbReference type="RefSeq" id="WP_210886033.1">
    <property type="nucleotide sequence ID" value="NZ_CAKJVE010000001.1"/>
</dbReference>
<dbReference type="SUPFAM" id="SSF52540">
    <property type="entry name" value="P-loop containing nucleoside triphosphate hydrolases"/>
    <property type="match status" value="1"/>
</dbReference>
<evidence type="ECO:0000256" key="3">
    <source>
        <dbReference type="ARBA" id="ARBA00013368"/>
    </source>
</evidence>